<dbReference type="SUPFAM" id="SSF46894">
    <property type="entry name" value="C-terminal effector domain of the bipartite response regulators"/>
    <property type="match status" value="1"/>
</dbReference>
<dbReference type="Gene3D" id="3.40.50.2300">
    <property type="match status" value="1"/>
</dbReference>
<evidence type="ECO:0000256" key="2">
    <source>
        <dbReference type="ARBA" id="ARBA00023012"/>
    </source>
</evidence>
<evidence type="ECO:0000259" key="8">
    <source>
        <dbReference type="PROSITE" id="PS50110"/>
    </source>
</evidence>
<evidence type="ECO:0000256" key="5">
    <source>
        <dbReference type="ARBA" id="ARBA00023163"/>
    </source>
</evidence>
<dbReference type="RefSeq" id="WP_161051111.1">
    <property type="nucleotide sequence ID" value="NZ_WWCR01000019.1"/>
</dbReference>
<name>A0A7X4KH12_9BURK</name>
<evidence type="ECO:0000256" key="7">
    <source>
        <dbReference type="PROSITE-ProRule" id="PRU01091"/>
    </source>
</evidence>
<dbReference type="AlphaFoldDB" id="A0A7X4KH12"/>
<evidence type="ECO:0000256" key="1">
    <source>
        <dbReference type="ARBA" id="ARBA00022553"/>
    </source>
</evidence>
<feature type="domain" description="OmpR/PhoB-type" evidence="9">
    <location>
        <begin position="123"/>
        <end position="221"/>
    </location>
</feature>
<dbReference type="PANTHER" id="PTHR48111:SF22">
    <property type="entry name" value="REGULATOR OF RPOS"/>
    <property type="match status" value="1"/>
</dbReference>
<keyword evidence="3" id="KW-0805">Transcription regulation</keyword>
<evidence type="ECO:0000259" key="9">
    <source>
        <dbReference type="PROSITE" id="PS51755"/>
    </source>
</evidence>
<accession>A0A7X4KH12</accession>
<keyword evidence="4 7" id="KW-0238">DNA-binding</keyword>
<evidence type="ECO:0000256" key="3">
    <source>
        <dbReference type="ARBA" id="ARBA00023015"/>
    </source>
</evidence>
<dbReference type="InterPro" id="IPR036388">
    <property type="entry name" value="WH-like_DNA-bd_sf"/>
</dbReference>
<dbReference type="GO" id="GO:0000156">
    <property type="term" value="F:phosphorelay response regulator activity"/>
    <property type="evidence" value="ECO:0007669"/>
    <property type="project" value="TreeGrafter"/>
</dbReference>
<dbReference type="Pfam" id="PF00486">
    <property type="entry name" value="Trans_reg_C"/>
    <property type="match status" value="1"/>
</dbReference>
<dbReference type="Proteomes" id="UP000469734">
    <property type="component" value="Unassembled WGS sequence"/>
</dbReference>
<evidence type="ECO:0000256" key="4">
    <source>
        <dbReference type="ARBA" id="ARBA00023125"/>
    </source>
</evidence>
<keyword evidence="1 6" id="KW-0597">Phosphoprotein</keyword>
<dbReference type="EMBL" id="WWCR01000019">
    <property type="protein sequence ID" value="MYM74076.1"/>
    <property type="molecule type" value="Genomic_DNA"/>
</dbReference>
<dbReference type="PROSITE" id="PS51755">
    <property type="entry name" value="OMPR_PHOB"/>
    <property type="match status" value="1"/>
</dbReference>
<keyword evidence="2" id="KW-0902">Two-component regulatory system</keyword>
<dbReference type="PROSITE" id="PS50110">
    <property type="entry name" value="RESPONSE_REGULATORY"/>
    <property type="match status" value="1"/>
</dbReference>
<feature type="DNA-binding region" description="OmpR/PhoB-type" evidence="7">
    <location>
        <begin position="123"/>
        <end position="221"/>
    </location>
</feature>
<dbReference type="GO" id="GO:0006355">
    <property type="term" value="P:regulation of DNA-templated transcription"/>
    <property type="evidence" value="ECO:0007669"/>
    <property type="project" value="InterPro"/>
</dbReference>
<dbReference type="Gene3D" id="1.10.10.10">
    <property type="entry name" value="Winged helix-like DNA-binding domain superfamily/Winged helix DNA-binding domain"/>
    <property type="match status" value="1"/>
</dbReference>
<organism evidence="10 11">
    <name type="scientific">Duganella margarita</name>
    <dbReference type="NCBI Taxonomy" id="2692170"/>
    <lineage>
        <taxon>Bacteria</taxon>
        <taxon>Pseudomonadati</taxon>
        <taxon>Pseudomonadota</taxon>
        <taxon>Betaproteobacteria</taxon>
        <taxon>Burkholderiales</taxon>
        <taxon>Oxalobacteraceae</taxon>
        <taxon>Telluria group</taxon>
        <taxon>Duganella</taxon>
    </lineage>
</organism>
<dbReference type="GO" id="GO:0000976">
    <property type="term" value="F:transcription cis-regulatory region binding"/>
    <property type="evidence" value="ECO:0007669"/>
    <property type="project" value="TreeGrafter"/>
</dbReference>
<dbReference type="SUPFAM" id="SSF52172">
    <property type="entry name" value="CheY-like"/>
    <property type="match status" value="1"/>
</dbReference>
<dbReference type="InterPro" id="IPR001789">
    <property type="entry name" value="Sig_transdc_resp-reg_receiver"/>
</dbReference>
<feature type="domain" description="Response regulatory" evidence="8">
    <location>
        <begin position="2"/>
        <end position="115"/>
    </location>
</feature>
<comment type="caution">
    <text evidence="10">The sequence shown here is derived from an EMBL/GenBank/DDBJ whole genome shotgun (WGS) entry which is preliminary data.</text>
</comment>
<dbReference type="InterPro" id="IPR011006">
    <property type="entry name" value="CheY-like_superfamily"/>
</dbReference>
<feature type="modified residue" description="4-aspartylphosphate" evidence="6">
    <location>
        <position position="50"/>
    </location>
</feature>
<protein>
    <submittedName>
        <fullName evidence="10">Response regulator</fullName>
    </submittedName>
</protein>
<dbReference type="Gene3D" id="6.10.250.690">
    <property type="match status" value="1"/>
</dbReference>
<dbReference type="InterPro" id="IPR001867">
    <property type="entry name" value="OmpR/PhoB-type_DNA-bd"/>
</dbReference>
<dbReference type="PANTHER" id="PTHR48111">
    <property type="entry name" value="REGULATOR OF RPOS"/>
    <property type="match status" value="1"/>
</dbReference>
<dbReference type="InterPro" id="IPR039420">
    <property type="entry name" value="WalR-like"/>
</dbReference>
<dbReference type="InterPro" id="IPR016032">
    <property type="entry name" value="Sig_transdc_resp-reg_C-effctor"/>
</dbReference>
<dbReference type="SMART" id="SM00448">
    <property type="entry name" value="REC"/>
    <property type="match status" value="1"/>
</dbReference>
<reference evidence="10 11" key="1">
    <citation type="submission" date="2019-12" db="EMBL/GenBank/DDBJ databases">
        <title>Novel species isolated from a subtropical stream in China.</title>
        <authorList>
            <person name="Lu H."/>
        </authorList>
    </citation>
    <scope>NUCLEOTIDE SEQUENCE [LARGE SCALE GENOMIC DNA]</scope>
    <source>
        <strain evidence="10 11">FT134W</strain>
    </source>
</reference>
<evidence type="ECO:0000313" key="10">
    <source>
        <dbReference type="EMBL" id="MYM74076.1"/>
    </source>
</evidence>
<dbReference type="SMART" id="SM00862">
    <property type="entry name" value="Trans_reg_C"/>
    <property type="match status" value="1"/>
</dbReference>
<keyword evidence="5" id="KW-0804">Transcription</keyword>
<dbReference type="GO" id="GO:0032993">
    <property type="term" value="C:protein-DNA complex"/>
    <property type="evidence" value="ECO:0007669"/>
    <property type="project" value="TreeGrafter"/>
</dbReference>
<dbReference type="Pfam" id="PF00072">
    <property type="entry name" value="Response_reg"/>
    <property type="match status" value="1"/>
</dbReference>
<evidence type="ECO:0000313" key="11">
    <source>
        <dbReference type="Proteomes" id="UP000469734"/>
    </source>
</evidence>
<dbReference type="GO" id="GO:0005829">
    <property type="term" value="C:cytosol"/>
    <property type="evidence" value="ECO:0007669"/>
    <property type="project" value="TreeGrafter"/>
</dbReference>
<gene>
    <name evidence="10" type="ORF">GTP56_17985</name>
</gene>
<sequence length="227" mass="24975">MHILLVEDDHKAARLLARGLEEEGYTVSVAHDAHEVDADLLARADLAVLDWMLPGKDGITLCGEWRRRGLQLPVLMLTARDALADRIAGLNTGADDYLTKPFEFDELLARVRALLRRAVRVAPVLLQVADLSIDPQTHAVRRGGASLDLTPKEYAILDFLVQHVGEVVSRLQLAEQVWHADLIAIDNLIDVHMKNLRRKVDAAGSTPLIETVRGRGFRLAPAGAPDA</sequence>
<dbReference type="CDD" id="cd00383">
    <property type="entry name" value="trans_reg_C"/>
    <property type="match status" value="1"/>
</dbReference>
<dbReference type="FunFam" id="1.10.10.10:FF:000005">
    <property type="entry name" value="Two-component system response regulator"/>
    <property type="match status" value="1"/>
</dbReference>
<evidence type="ECO:0000256" key="6">
    <source>
        <dbReference type="PROSITE-ProRule" id="PRU00169"/>
    </source>
</evidence>
<proteinExistence type="predicted"/>